<dbReference type="Proteomes" id="UP000240481">
    <property type="component" value="Unassembled WGS sequence"/>
</dbReference>
<evidence type="ECO:0000313" key="3">
    <source>
        <dbReference type="Proteomes" id="UP000240481"/>
    </source>
</evidence>
<reference evidence="2 3" key="1">
    <citation type="submission" date="2018-01" db="EMBL/GenBank/DDBJ databases">
        <title>Whole genome sequencing of Histamine producing bacteria.</title>
        <authorList>
            <person name="Butler K."/>
        </authorList>
    </citation>
    <scope>NUCLEOTIDE SEQUENCE [LARGE SCALE GENOMIC DNA]</scope>
    <source>
        <strain evidence="2 3">DSM 24669</strain>
    </source>
</reference>
<keyword evidence="3" id="KW-1185">Reference proteome</keyword>
<dbReference type="RefSeq" id="WP_048898328.1">
    <property type="nucleotide sequence ID" value="NZ_AP024852.1"/>
</dbReference>
<name>A0A0J8VD23_9GAMM</name>
<feature type="region of interest" description="Disordered" evidence="1">
    <location>
        <begin position="321"/>
        <end position="359"/>
    </location>
</feature>
<organism evidence="2 3">
    <name type="scientific">Photobacterium swingsii</name>
    <dbReference type="NCBI Taxonomy" id="680026"/>
    <lineage>
        <taxon>Bacteria</taxon>
        <taxon>Pseudomonadati</taxon>
        <taxon>Pseudomonadota</taxon>
        <taxon>Gammaproteobacteria</taxon>
        <taxon>Vibrionales</taxon>
        <taxon>Vibrionaceae</taxon>
        <taxon>Photobacterium</taxon>
    </lineage>
</organism>
<feature type="compositionally biased region" description="Basic and acidic residues" evidence="1">
    <location>
        <begin position="338"/>
        <end position="359"/>
    </location>
</feature>
<gene>
    <name evidence="2" type="ORF">C9I94_15200</name>
</gene>
<dbReference type="STRING" id="680026.AB733_08250"/>
<dbReference type="GO" id="GO:0005975">
    <property type="term" value="P:carbohydrate metabolic process"/>
    <property type="evidence" value="ECO:0007669"/>
    <property type="project" value="InterPro"/>
</dbReference>
<dbReference type="AlphaFoldDB" id="A0A0J8VD23"/>
<dbReference type="InterPro" id="IPR011330">
    <property type="entry name" value="Glyco_hydro/deAcase_b/a-brl"/>
</dbReference>
<dbReference type="OrthoDB" id="9771584at2"/>
<proteinExistence type="predicted"/>
<dbReference type="EMBL" id="PYLZ01000008">
    <property type="protein sequence ID" value="PSW23470.1"/>
    <property type="molecule type" value="Genomic_DNA"/>
</dbReference>
<dbReference type="SUPFAM" id="SSF88713">
    <property type="entry name" value="Glycoside hydrolase/deacetylase"/>
    <property type="match status" value="1"/>
</dbReference>
<evidence type="ECO:0000256" key="1">
    <source>
        <dbReference type="SAM" id="MobiDB-lite"/>
    </source>
</evidence>
<evidence type="ECO:0000313" key="2">
    <source>
        <dbReference type="EMBL" id="PSW23470.1"/>
    </source>
</evidence>
<dbReference type="Gene3D" id="3.20.20.370">
    <property type="entry name" value="Glycoside hydrolase/deacetylase"/>
    <property type="match status" value="1"/>
</dbReference>
<sequence length="359" mass="40358">MASELSVVIHAEEEFDWKGGFDRSNTRVSPQHTLIKLIDALVAQGAKVTLAMDYAFVSSVEGQEVISHFKWLEGSYIEFACHLHPWINPPFYSNASTVSNFASYPGNLPPHQEQQKIAALTEKIVEVCGVAPVSYLAGRHGFGSNTLAHIVSMGYKIDLSICPYYDLSDSDGPDFSQQTCLNYSKNGVRFLPHTAAITSWLSFLEPRFNRQPQMFSQWQNSKLLKLLGQLIGLRLDRLSPEGLSLRQMKRVFKAQQRMGQNNFILSFHSSSFIPNVTPYTQGDDDVEHLAERVLTFVRWAIETQHCEPWLPKSSVSAIVETTAEPSVNKKSPTRSKPSKSEPTKTAVIERETRTAKSEY</sequence>
<comment type="caution">
    <text evidence="2">The sequence shown here is derived from an EMBL/GenBank/DDBJ whole genome shotgun (WGS) entry which is preliminary data.</text>
</comment>
<protein>
    <recommendedName>
        <fullName evidence="4">WalW protein</fullName>
    </recommendedName>
</protein>
<accession>A0A0J8VD23</accession>
<evidence type="ECO:0008006" key="4">
    <source>
        <dbReference type="Google" id="ProtNLM"/>
    </source>
</evidence>